<dbReference type="RefSeq" id="WP_158425658.1">
    <property type="nucleotide sequence ID" value="NZ_JAOQJQ010000005.1"/>
</dbReference>
<organism evidence="2 3">
    <name type="scientific">Brotonthovivens ammoniilytica</name>
    <dbReference type="NCBI Taxonomy" id="2981725"/>
    <lineage>
        <taxon>Bacteria</taxon>
        <taxon>Bacillati</taxon>
        <taxon>Bacillota</taxon>
        <taxon>Clostridia</taxon>
        <taxon>Lachnospirales</taxon>
        <taxon>Lachnospiraceae</taxon>
        <taxon>Brotonthovivens</taxon>
    </lineage>
</organism>
<evidence type="ECO:0000259" key="1">
    <source>
        <dbReference type="Pfam" id="PF14238"/>
    </source>
</evidence>
<sequence length="463" mass="52390">MKRAKRIYILLGILAAACLITFAVTRMEEKKEQIKNSEEVILELSEDSVQKLSWNYEETELAFHRDDDGLWSYDDDKEFPVDEDKINGLLEQFASFSVSFVIEDVEDYGQYGLDEPLCTIQLETSGETYEISLGNYSNMDSQRYLSIGDGNVYLAQTDPLETFEVGLNDLIAQDEIPVFSQAETITFEGTENYSIQYKENSGDTYRSEDVYFTEKDGDNQPLDTDKIESYLESLSSLNLTDYVTYKASEEELKTYGLDAPELTVTVKGTAEDADGEEVTESVVLNISSVSDEEKETSGDDEEEITAYVRVGDSGIIYRISESDYDALTKASYNDLRHSEVIPAEFEDISKIEVTLEGKTYTITSEEKKGEYIYSYKNKELDISQLQSAAEALKAYSFTDQEPDGEEEISMTLYLDDENETKIQVKLYRYDGTYCLAEVDKKTVALVKRSLAVDLIEAVNSIVL</sequence>
<accession>A0ABT2TMI8</accession>
<evidence type="ECO:0000313" key="2">
    <source>
        <dbReference type="EMBL" id="MCU6763001.1"/>
    </source>
</evidence>
<feature type="domain" description="DUF4340" evidence="1">
    <location>
        <begin position="71"/>
        <end position="260"/>
    </location>
</feature>
<dbReference type="PROSITE" id="PS51257">
    <property type="entry name" value="PROKAR_LIPOPROTEIN"/>
    <property type="match status" value="1"/>
</dbReference>
<dbReference type="Pfam" id="PF14238">
    <property type="entry name" value="DUF4340"/>
    <property type="match status" value="1"/>
</dbReference>
<protein>
    <submittedName>
        <fullName evidence="2">DUF4340 domain-containing protein</fullName>
    </submittedName>
</protein>
<dbReference type="Proteomes" id="UP001652442">
    <property type="component" value="Unassembled WGS sequence"/>
</dbReference>
<dbReference type="EMBL" id="JAOQJQ010000005">
    <property type="protein sequence ID" value="MCU6763001.1"/>
    <property type="molecule type" value="Genomic_DNA"/>
</dbReference>
<evidence type="ECO:0000313" key="3">
    <source>
        <dbReference type="Proteomes" id="UP001652442"/>
    </source>
</evidence>
<reference evidence="2 3" key="1">
    <citation type="journal article" date="2021" name="ISME Commun">
        <title>Automated analysis of genomic sequences facilitates high-throughput and comprehensive description of bacteria.</title>
        <authorList>
            <person name="Hitch T.C.A."/>
        </authorList>
    </citation>
    <scope>NUCLEOTIDE SEQUENCE [LARGE SCALE GENOMIC DNA]</scope>
    <source>
        <strain evidence="2 3">Sanger_109</strain>
    </source>
</reference>
<dbReference type="InterPro" id="IPR025641">
    <property type="entry name" value="DUF4340"/>
</dbReference>
<name>A0ABT2TMI8_9FIRM</name>
<proteinExistence type="predicted"/>
<comment type="caution">
    <text evidence="2">The sequence shown here is derived from an EMBL/GenBank/DDBJ whole genome shotgun (WGS) entry which is preliminary data.</text>
</comment>
<gene>
    <name evidence="2" type="ORF">OCV88_11790</name>
</gene>
<keyword evidence="3" id="KW-1185">Reference proteome</keyword>